<dbReference type="VEuPathDB" id="TrichDB:TVAG_361500"/>
<name>A2FZR6_TRIV3</name>
<organism evidence="1 2">
    <name type="scientific">Trichomonas vaginalis (strain ATCC PRA-98 / G3)</name>
    <dbReference type="NCBI Taxonomy" id="412133"/>
    <lineage>
        <taxon>Eukaryota</taxon>
        <taxon>Metamonada</taxon>
        <taxon>Parabasalia</taxon>
        <taxon>Trichomonadida</taxon>
        <taxon>Trichomonadidae</taxon>
        <taxon>Trichomonas</taxon>
    </lineage>
</organism>
<dbReference type="SMR" id="A2FZR6"/>
<evidence type="ECO:0000313" key="1">
    <source>
        <dbReference type="EMBL" id="EAX89606.1"/>
    </source>
</evidence>
<dbReference type="EMBL" id="DS114185">
    <property type="protein sequence ID" value="EAX89606.1"/>
    <property type="molecule type" value="Genomic_DNA"/>
</dbReference>
<dbReference type="RefSeq" id="XP_001302536.1">
    <property type="nucleotide sequence ID" value="XM_001302535.1"/>
</dbReference>
<dbReference type="Pfam" id="PF13306">
    <property type="entry name" value="LRR_5"/>
    <property type="match status" value="3"/>
</dbReference>
<dbReference type="Proteomes" id="UP000001542">
    <property type="component" value="Unassembled WGS sequence"/>
</dbReference>
<dbReference type="STRING" id="5722.A2FZR6"/>
<dbReference type="SUPFAM" id="SSF52058">
    <property type="entry name" value="L domain-like"/>
    <property type="match status" value="2"/>
</dbReference>
<sequence length="556" mass="61789">MLPLLISSSRCSVSFSYTDSNKTLVISGDGEFTAADITKIFGDHKNFTHLQIYGAITTIPDLAFNGSEVLTDIVIQAPISKFGIQSFSNCFALQSFTIPETVDSLGNSCFASCTNLKTLQYHVHTMTYGDSAFQGCKNLVSFIQVNNDTSKPIEGMKHSFGQSCFQGCAALTTIALPPNTASMGDSIFQGCTALTSFNSTSDLTELPRLAFKGCNKLHTINIPDVETIGVSAFEDCSSLSAFTFKNIKLIKLYAFKNCKFNSIPLDTFDFKMEGYVFYQNNNLKSFSMPPSMDVVPEFTFYGCGSLDTITYRGNIKTIKNSAFRQANILTFEIPKTCETIEPFVFAEMTRVNGFTIPPENKFFYYDANQKLLYNYDRTKLIHSIWTSNAANLVFDEHLTSIEGWPFTDSNVHTNYTMPSALVSLGDAVFRKNSKLTVLAFPPNLERIPTRCCYQCESLTTVYLGNVKVIGAQAFSYCTKLANIVLPPTLESIENYAFAQCSALTTIEFPKKISEIQFGAFYQCNLQYVDVPDTVKFMPHTVFAKNPNLKSIKFNGA</sequence>
<dbReference type="VEuPathDB" id="TrichDB:TVAGG3_0745080"/>
<keyword evidence="2" id="KW-1185">Reference proteome</keyword>
<evidence type="ECO:0000313" key="2">
    <source>
        <dbReference type="Proteomes" id="UP000001542"/>
    </source>
</evidence>
<proteinExistence type="predicted"/>
<dbReference type="PANTHER" id="PTHR45661:SF3">
    <property type="entry name" value="IG-LIKE DOMAIN-CONTAINING PROTEIN"/>
    <property type="match status" value="1"/>
</dbReference>
<gene>
    <name evidence="1" type="ORF">TVAG_361500</name>
</gene>
<reference evidence="1" key="1">
    <citation type="submission" date="2006-10" db="EMBL/GenBank/DDBJ databases">
        <authorList>
            <person name="Amadeo P."/>
            <person name="Zhao Q."/>
            <person name="Wortman J."/>
            <person name="Fraser-Liggett C."/>
            <person name="Carlton J."/>
        </authorList>
    </citation>
    <scope>NUCLEOTIDE SEQUENCE</scope>
    <source>
        <strain evidence="1">G3</strain>
    </source>
</reference>
<dbReference type="InterPro" id="IPR026906">
    <property type="entry name" value="LRR_5"/>
</dbReference>
<dbReference type="OrthoDB" id="2015831at2759"/>
<dbReference type="InterPro" id="IPR053139">
    <property type="entry name" value="Surface_bspA-like"/>
</dbReference>
<dbReference type="AlphaFoldDB" id="A2FZR6"/>
<accession>A2FZR6</accession>
<dbReference type="Gene3D" id="3.80.10.10">
    <property type="entry name" value="Ribonuclease Inhibitor"/>
    <property type="match status" value="4"/>
</dbReference>
<reference evidence="1" key="2">
    <citation type="journal article" date="2007" name="Science">
        <title>Draft genome sequence of the sexually transmitted pathogen Trichomonas vaginalis.</title>
        <authorList>
            <person name="Carlton J.M."/>
            <person name="Hirt R.P."/>
            <person name="Silva J.C."/>
            <person name="Delcher A.L."/>
            <person name="Schatz M."/>
            <person name="Zhao Q."/>
            <person name="Wortman J.R."/>
            <person name="Bidwell S.L."/>
            <person name="Alsmark U.C.M."/>
            <person name="Besteiro S."/>
            <person name="Sicheritz-Ponten T."/>
            <person name="Noel C.J."/>
            <person name="Dacks J.B."/>
            <person name="Foster P.G."/>
            <person name="Simillion C."/>
            <person name="Van de Peer Y."/>
            <person name="Miranda-Saavedra D."/>
            <person name="Barton G.J."/>
            <person name="Westrop G.D."/>
            <person name="Mueller S."/>
            <person name="Dessi D."/>
            <person name="Fiori P.L."/>
            <person name="Ren Q."/>
            <person name="Paulsen I."/>
            <person name="Zhang H."/>
            <person name="Bastida-Corcuera F.D."/>
            <person name="Simoes-Barbosa A."/>
            <person name="Brown M.T."/>
            <person name="Hayes R.D."/>
            <person name="Mukherjee M."/>
            <person name="Okumura C.Y."/>
            <person name="Schneider R."/>
            <person name="Smith A.J."/>
            <person name="Vanacova S."/>
            <person name="Villalvazo M."/>
            <person name="Haas B.J."/>
            <person name="Pertea M."/>
            <person name="Feldblyum T.V."/>
            <person name="Utterback T.R."/>
            <person name="Shu C.L."/>
            <person name="Osoegawa K."/>
            <person name="de Jong P.J."/>
            <person name="Hrdy I."/>
            <person name="Horvathova L."/>
            <person name="Zubacova Z."/>
            <person name="Dolezal P."/>
            <person name="Malik S.B."/>
            <person name="Logsdon J.M. Jr."/>
            <person name="Henze K."/>
            <person name="Gupta A."/>
            <person name="Wang C.C."/>
            <person name="Dunne R.L."/>
            <person name="Upcroft J.A."/>
            <person name="Upcroft P."/>
            <person name="White O."/>
            <person name="Salzberg S.L."/>
            <person name="Tang P."/>
            <person name="Chiu C.-H."/>
            <person name="Lee Y.-S."/>
            <person name="Embley T.M."/>
            <person name="Coombs G.H."/>
            <person name="Mottram J.C."/>
            <person name="Tachezy J."/>
            <person name="Fraser-Liggett C.M."/>
            <person name="Johnson P.J."/>
        </authorList>
    </citation>
    <scope>NUCLEOTIDE SEQUENCE [LARGE SCALE GENOMIC DNA]</scope>
    <source>
        <strain evidence="1">G3</strain>
    </source>
</reference>
<protein>
    <submittedName>
        <fullName evidence="1">Surface antigen BspA-like</fullName>
    </submittedName>
</protein>
<dbReference type="PANTHER" id="PTHR45661">
    <property type="entry name" value="SURFACE ANTIGEN"/>
    <property type="match status" value="1"/>
</dbReference>
<dbReference type="KEGG" id="tva:4747272"/>
<dbReference type="InterPro" id="IPR032675">
    <property type="entry name" value="LRR_dom_sf"/>
</dbReference>
<dbReference type="InParanoid" id="A2FZR6"/>